<evidence type="ECO:0000256" key="6">
    <source>
        <dbReference type="ARBA" id="ARBA00022679"/>
    </source>
</evidence>
<evidence type="ECO:0000256" key="12">
    <source>
        <dbReference type="PROSITE-ProRule" id="PRU00110"/>
    </source>
</evidence>
<dbReference type="SUPFAM" id="SSF55874">
    <property type="entry name" value="ATPase domain of HSP90 chaperone/DNA topoisomerase II/histidine kinase"/>
    <property type="match status" value="1"/>
</dbReference>
<organism evidence="18">
    <name type="scientific">Gracilinema caldarium</name>
    <dbReference type="NCBI Taxonomy" id="215591"/>
    <lineage>
        <taxon>Bacteria</taxon>
        <taxon>Pseudomonadati</taxon>
        <taxon>Spirochaetota</taxon>
        <taxon>Spirochaetia</taxon>
        <taxon>Spirochaetales</taxon>
        <taxon>Breznakiellaceae</taxon>
        <taxon>Gracilinema</taxon>
    </lineage>
</organism>
<dbReference type="InterPro" id="IPR036097">
    <property type="entry name" value="HisK_dim/P_sf"/>
</dbReference>
<dbReference type="FunFam" id="3.30.565.10:FF:000016">
    <property type="entry name" value="Chemotaxis protein CheA, putative"/>
    <property type="match status" value="1"/>
</dbReference>
<keyword evidence="4" id="KW-0145">Chemotaxis</keyword>
<reference evidence="18" key="1">
    <citation type="journal article" date="2020" name="mSystems">
        <title>Genome- and Community-Level Interaction Insights into Carbon Utilization and Element Cycling Functions of Hydrothermarchaeota in Hydrothermal Sediment.</title>
        <authorList>
            <person name="Zhou Z."/>
            <person name="Liu Y."/>
            <person name="Xu W."/>
            <person name="Pan J."/>
            <person name="Luo Z.H."/>
            <person name="Li M."/>
        </authorList>
    </citation>
    <scope>NUCLEOTIDE SEQUENCE [LARGE SCALE GENOMIC DNA]</scope>
    <source>
        <strain evidence="18">SpSt-503</strain>
    </source>
</reference>
<dbReference type="Gene3D" id="1.20.120.160">
    <property type="entry name" value="HPT domain"/>
    <property type="match status" value="1"/>
</dbReference>
<evidence type="ECO:0000256" key="8">
    <source>
        <dbReference type="ARBA" id="ARBA00022777"/>
    </source>
</evidence>
<dbReference type="CDD" id="cd00088">
    <property type="entry name" value="HPT"/>
    <property type="match status" value="1"/>
</dbReference>
<keyword evidence="10" id="KW-0902">Two-component regulatory system</keyword>
<name>A0A7C3IQN9_9SPIR</name>
<dbReference type="InterPro" id="IPR036890">
    <property type="entry name" value="HATPase_C_sf"/>
</dbReference>
<dbReference type="EMBL" id="DSVL01000284">
    <property type="protein sequence ID" value="HFH29686.1"/>
    <property type="molecule type" value="Genomic_DNA"/>
</dbReference>
<keyword evidence="8" id="KW-0418">Kinase</keyword>
<feature type="modified residue" description="Phosphohistidine" evidence="12">
    <location>
        <position position="199"/>
    </location>
</feature>
<dbReference type="Pfam" id="PF02895">
    <property type="entry name" value="H-kinase_dim"/>
    <property type="match status" value="1"/>
</dbReference>
<dbReference type="EC" id="2.7.13.3" evidence="2"/>
<protein>
    <recommendedName>
        <fullName evidence="3">Chemotaxis protein CheA</fullName>
        <ecNumber evidence="2">2.7.13.3</ecNumber>
    </recommendedName>
</protein>
<dbReference type="InterPro" id="IPR004105">
    <property type="entry name" value="CheA-like_dim"/>
</dbReference>
<dbReference type="SMART" id="SM00387">
    <property type="entry name" value="HATPase_c"/>
    <property type="match status" value="1"/>
</dbReference>
<keyword evidence="5 12" id="KW-0597">Phosphoprotein</keyword>
<evidence type="ECO:0000256" key="7">
    <source>
        <dbReference type="ARBA" id="ARBA00022741"/>
    </source>
</evidence>
<keyword evidence="9" id="KW-0067">ATP-binding</keyword>
<evidence type="ECO:0000256" key="10">
    <source>
        <dbReference type="ARBA" id="ARBA00023012"/>
    </source>
</evidence>
<comment type="caution">
    <text evidence="18">The sequence shown here is derived from an EMBL/GenBank/DDBJ whole genome shotgun (WGS) entry which is preliminary data.</text>
</comment>
<dbReference type="GO" id="GO:0006935">
    <property type="term" value="P:chemotaxis"/>
    <property type="evidence" value="ECO:0007669"/>
    <property type="project" value="UniProtKB-KW"/>
</dbReference>
<feature type="region of interest" description="Disordered" evidence="14">
    <location>
        <begin position="116"/>
        <end position="138"/>
    </location>
</feature>
<dbReference type="InterPro" id="IPR051315">
    <property type="entry name" value="Bact_Chemotaxis_CheA"/>
</dbReference>
<dbReference type="SMART" id="SM00073">
    <property type="entry name" value="HPT"/>
    <property type="match status" value="1"/>
</dbReference>
<evidence type="ECO:0000256" key="13">
    <source>
        <dbReference type="SAM" id="Coils"/>
    </source>
</evidence>
<accession>A0A7C3IQN9</accession>
<dbReference type="PROSITE" id="PS50851">
    <property type="entry name" value="CHEW"/>
    <property type="match status" value="1"/>
</dbReference>
<dbReference type="SUPFAM" id="SSF47226">
    <property type="entry name" value="Histidine-containing phosphotransfer domain, HPT domain"/>
    <property type="match status" value="1"/>
</dbReference>
<dbReference type="InterPro" id="IPR004358">
    <property type="entry name" value="Sig_transdc_His_kin-like_C"/>
</dbReference>
<sequence>MAKGSVLLSKIQLVRSQVASYEAGDVMGALDIQDTLTEILALLSGKPGLERLVSLVQHLIPLAKALSRQTDEALALPILEELTEGLELYFSGRLSGKEFGEVIRKYQGDLRKFADTKGTAAEPKPAQEAPPLTKQTEEAEQQAVYGDHYFSGIIEDTKLLEQFYAEAQEHLEEAQATLVELEYDNTNKELLNTIFRNFHTIKGSSAFLGLKNIEETAHAVEDLLAIVRDGKLLLNKELIDLIFHGMELLKNLLDTMQANEYQKTSMEGSFRLINIYPTIRLFAKVKDQYSYKKIGEILAEEGKIQASALQDVLQKQRESDKKVGEILIENNLARPEDVVEALKKQNSLANRIKKSGIVKVSNEKLNTLIDIVGELVINQSMVKQELLNLQMSEETERSITQLESITTTIKNLVLSMGMVPIAEIFNKLRVVARNTAEELGKSVYLELRGEDTELDRNVIETIYEPLMHLIRNSIDHGIEQAEIRDQRGKNRLGHILLSAEHKGSGIEIIVQDDGQGIDTEAIVQKALEKGLIKKDEVSKLSQKDMFNLLFLPGFSTAKQVTSVSGRGVGLDVVKKNLDSIHGRVEVSSESGKGTRFTIKLPLTLAIIEGFVTRVGDNKYVFPFSSIEEIKVIQQDELFRNDEESEAMIFHRGLHIPVLYAHRVFRETWQEPENRTMLSLLFSLDQSHYCVVVDELIGKQEIVVKSMSQTILQDCSFFSGGTIFGDGSIGFVVDMQGFLEALK</sequence>
<evidence type="ECO:0000256" key="11">
    <source>
        <dbReference type="ARBA" id="ARBA00035100"/>
    </source>
</evidence>
<dbReference type="Gene3D" id="2.30.30.40">
    <property type="entry name" value="SH3 Domains"/>
    <property type="match status" value="1"/>
</dbReference>
<comment type="catalytic activity">
    <reaction evidence="1">
        <text>ATP + protein L-histidine = ADP + protein N-phospho-L-histidine.</text>
        <dbReference type="EC" id="2.7.13.3"/>
    </reaction>
</comment>
<dbReference type="InterPro" id="IPR008207">
    <property type="entry name" value="Sig_transdc_His_kin_Hpt_dom"/>
</dbReference>
<dbReference type="SMART" id="SM01231">
    <property type="entry name" value="H-kinase_dim"/>
    <property type="match status" value="1"/>
</dbReference>
<comment type="function">
    <text evidence="11">Involved in the transmission of sensory signals from the chemoreceptors to the flagellar motors. CheA is autophosphorylated; it can transfer its phosphate group to either CheB or CheY.</text>
</comment>
<dbReference type="InterPro" id="IPR037257">
    <property type="entry name" value="T2SS_E_N_sf"/>
</dbReference>
<dbReference type="Pfam" id="PF01627">
    <property type="entry name" value="Hpt"/>
    <property type="match status" value="1"/>
</dbReference>
<gene>
    <name evidence="18" type="ORF">ENS59_09280</name>
</gene>
<dbReference type="AlphaFoldDB" id="A0A7C3IQN9"/>
<dbReference type="InterPro" id="IPR003594">
    <property type="entry name" value="HATPase_dom"/>
</dbReference>
<dbReference type="CDD" id="cd16916">
    <property type="entry name" value="HATPase_CheA-like"/>
    <property type="match status" value="1"/>
</dbReference>
<feature type="compositionally biased region" description="Low complexity" evidence="14">
    <location>
        <begin position="120"/>
        <end position="131"/>
    </location>
</feature>
<feature type="coiled-coil region" evidence="13">
    <location>
        <begin position="164"/>
        <end position="191"/>
    </location>
</feature>
<dbReference type="InterPro" id="IPR037006">
    <property type="entry name" value="CheA-like_homodim_sf"/>
</dbReference>
<dbReference type="InterPro" id="IPR005467">
    <property type="entry name" value="His_kinase_dom"/>
</dbReference>
<dbReference type="GO" id="GO:0005737">
    <property type="term" value="C:cytoplasm"/>
    <property type="evidence" value="ECO:0007669"/>
    <property type="project" value="InterPro"/>
</dbReference>
<dbReference type="PROSITE" id="PS50109">
    <property type="entry name" value="HIS_KIN"/>
    <property type="match status" value="1"/>
</dbReference>
<keyword evidence="13" id="KW-0175">Coiled coil</keyword>
<dbReference type="PROSITE" id="PS50894">
    <property type="entry name" value="HPT"/>
    <property type="match status" value="1"/>
</dbReference>
<evidence type="ECO:0000313" key="18">
    <source>
        <dbReference type="EMBL" id="HFH29686.1"/>
    </source>
</evidence>
<evidence type="ECO:0000259" key="17">
    <source>
        <dbReference type="PROSITE" id="PS50894"/>
    </source>
</evidence>
<evidence type="ECO:0000259" key="15">
    <source>
        <dbReference type="PROSITE" id="PS50109"/>
    </source>
</evidence>
<evidence type="ECO:0000256" key="4">
    <source>
        <dbReference type="ARBA" id="ARBA00022500"/>
    </source>
</evidence>
<dbReference type="GO" id="GO:0000155">
    <property type="term" value="F:phosphorelay sensor kinase activity"/>
    <property type="evidence" value="ECO:0007669"/>
    <property type="project" value="InterPro"/>
</dbReference>
<evidence type="ECO:0000256" key="3">
    <source>
        <dbReference type="ARBA" id="ARBA00021495"/>
    </source>
</evidence>
<feature type="domain" description="HPt" evidence="17">
    <location>
        <begin position="152"/>
        <end position="256"/>
    </location>
</feature>
<dbReference type="Gene3D" id="3.30.565.10">
    <property type="entry name" value="Histidine kinase-like ATPase, C-terminal domain"/>
    <property type="match status" value="1"/>
</dbReference>
<evidence type="ECO:0000256" key="9">
    <source>
        <dbReference type="ARBA" id="ARBA00022840"/>
    </source>
</evidence>
<feature type="domain" description="CheW-like" evidence="16">
    <location>
        <begin position="606"/>
        <end position="742"/>
    </location>
</feature>
<dbReference type="Gene3D" id="1.10.287.560">
    <property type="entry name" value="Histidine kinase CheA-like, homodimeric domain"/>
    <property type="match status" value="1"/>
</dbReference>
<dbReference type="SUPFAM" id="SSF47384">
    <property type="entry name" value="Homodimeric domain of signal transducing histidine kinase"/>
    <property type="match status" value="1"/>
</dbReference>
<dbReference type="Pfam" id="PF01584">
    <property type="entry name" value="CheW"/>
    <property type="match status" value="1"/>
</dbReference>
<evidence type="ECO:0000256" key="1">
    <source>
        <dbReference type="ARBA" id="ARBA00000085"/>
    </source>
</evidence>
<dbReference type="SUPFAM" id="SSF50341">
    <property type="entry name" value="CheW-like"/>
    <property type="match status" value="1"/>
</dbReference>
<evidence type="ECO:0000256" key="14">
    <source>
        <dbReference type="SAM" id="MobiDB-lite"/>
    </source>
</evidence>
<evidence type="ECO:0000256" key="2">
    <source>
        <dbReference type="ARBA" id="ARBA00012438"/>
    </source>
</evidence>
<keyword evidence="6" id="KW-0808">Transferase</keyword>
<dbReference type="SUPFAM" id="SSF160246">
    <property type="entry name" value="EspE N-terminal domain-like"/>
    <property type="match status" value="1"/>
</dbReference>
<dbReference type="InterPro" id="IPR036061">
    <property type="entry name" value="CheW-like_dom_sf"/>
</dbReference>
<dbReference type="PANTHER" id="PTHR43395">
    <property type="entry name" value="SENSOR HISTIDINE KINASE CHEA"/>
    <property type="match status" value="1"/>
</dbReference>
<dbReference type="InterPro" id="IPR036641">
    <property type="entry name" value="HPT_dom_sf"/>
</dbReference>
<evidence type="ECO:0000259" key="16">
    <source>
        <dbReference type="PROSITE" id="PS50851"/>
    </source>
</evidence>
<dbReference type="InterPro" id="IPR002545">
    <property type="entry name" value="CheW-lke_dom"/>
</dbReference>
<dbReference type="Pfam" id="PF02518">
    <property type="entry name" value="HATPase_c"/>
    <property type="match status" value="1"/>
</dbReference>
<dbReference type="PRINTS" id="PR00344">
    <property type="entry name" value="BCTRLSENSOR"/>
</dbReference>
<dbReference type="SMART" id="SM00260">
    <property type="entry name" value="CheW"/>
    <property type="match status" value="1"/>
</dbReference>
<dbReference type="PANTHER" id="PTHR43395:SF10">
    <property type="entry name" value="CHEMOTAXIS PROTEIN CHEA"/>
    <property type="match status" value="1"/>
</dbReference>
<keyword evidence="7" id="KW-0547">Nucleotide-binding</keyword>
<feature type="domain" description="Histidine kinase" evidence="15">
    <location>
        <begin position="359"/>
        <end position="604"/>
    </location>
</feature>
<dbReference type="GO" id="GO:0005524">
    <property type="term" value="F:ATP binding"/>
    <property type="evidence" value="ECO:0007669"/>
    <property type="project" value="UniProtKB-KW"/>
</dbReference>
<proteinExistence type="predicted"/>
<evidence type="ECO:0000256" key="5">
    <source>
        <dbReference type="ARBA" id="ARBA00022553"/>
    </source>
</evidence>